<dbReference type="Gene3D" id="3.40.710.10">
    <property type="entry name" value="DD-peptidase/beta-lactamase superfamily"/>
    <property type="match status" value="1"/>
</dbReference>
<keyword evidence="3" id="KW-1185">Reference proteome</keyword>
<evidence type="ECO:0000313" key="3">
    <source>
        <dbReference type="Proteomes" id="UP001153069"/>
    </source>
</evidence>
<dbReference type="AlphaFoldDB" id="A0A9N8HIR8"/>
<dbReference type="Proteomes" id="UP001153069">
    <property type="component" value="Unassembled WGS sequence"/>
</dbReference>
<dbReference type="InterPro" id="IPR050789">
    <property type="entry name" value="Diverse_Enzym_Activities"/>
</dbReference>
<dbReference type="Pfam" id="PF00144">
    <property type="entry name" value="Beta-lactamase"/>
    <property type="match status" value="1"/>
</dbReference>
<feature type="domain" description="Beta-lactamase-related" evidence="1">
    <location>
        <begin position="57"/>
        <end position="359"/>
    </location>
</feature>
<accession>A0A9N8HIR8</accession>
<gene>
    <name evidence="2" type="ORF">SEMRO_639_G179720.1</name>
</gene>
<organism evidence="2 3">
    <name type="scientific">Seminavis robusta</name>
    <dbReference type="NCBI Taxonomy" id="568900"/>
    <lineage>
        <taxon>Eukaryota</taxon>
        <taxon>Sar</taxon>
        <taxon>Stramenopiles</taxon>
        <taxon>Ochrophyta</taxon>
        <taxon>Bacillariophyta</taxon>
        <taxon>Bacillariophyceae</taxon>
        <taxon>Bacillariophycidae</taxon>
        <taxon>Naviculales</taxon>
        <taxon>Naviculaceae</taxon>
        <taxon>Seminavis</taxon>
    </lineage>
</organism>
<protein>
    <submittedName>
        <fullName evidence="2">UPF0214 protein YfeW</fullName>
    </submittedName>
</protein>
<reference evidence="2" key="1">
    <citation type="submission" date="2020-06" db="EMBL/GenBank/DDBJ databases">
        <authorList>
            <consortium name="Plant Systems Biology data submission"/>
        </authorList>
    </citation>
    <scope>NUCLEOTIDE SEQUENCE</scope>
    <source>
        <strain evidence="2">D6</strain>
    </source>
</reference>
<dbReference type="OrthoDB" id="73259at2759"/>
<dbReference type="PANTHER" id="PTHR43283">
    <property type="entry name" value="BETA-LACTAMASE-RELATED"/>
    <property type="match status" value="1"/>
</dbReference>
<dbReference type="SUPFAM" id="SSF56601">
    <property type="entry name" value="beta-lactamase/transpeptidase-like"/>
    <property type="match status" value="1"/>
</dbReference>
<evidence type="ECO:0000313" key="2">
    <source>
        <dbReference type="EMBL" id="CAB9514212.1"/>
    </source>
</evidence>
<dbReference type="InterPro" id="IPR012338">
    <property type="entry name" value="Beta-lactam/transpept-like"/>
</dbReference>
<sequence length="376" mass="43120">MKSSTSTPNQGTDSVKKLESLLQAEAKKKNSRRILLGVQSRDKSKLDFRQCAGSDTSISTKDPFFIASQTKLMTSTVIFQLVDEGKMSLDDCMAQYLPAETIDKIHVYKGKDYSAEIKIHELLHQTSGIPDYFLQKDKTTGKCVLDSFHANEDHEWTRMDYLNRAKQITPVFEPSAKGGKRSLYSDTNWQLLGEIIERVTEKSVAENFQERIFQPLGLSADTYVFDINKLAKDRTPPMNFFYKEKELDNVGKIMSSFQPDGAVVSTMDDMLVFLRAYFDGKLFDNKKHQQHEQNQTQWNTVFVPPLQYGYGLMRFKLPKWMTLYCFDIPPIYGHSGANASFSFYSPDKEVFMVGTFNQIDQESRPFEFMLKVLGCV</sequence>
<comment type="caution">
    <text evidence="2">The sequence shown here is derived from an EMBL/GenBank/DDBJ whole genome shotgun (WGS) entry which is preliminary data.</text>
</comment>
<dbReference type="InterPro" id="IPR001466">
    <property type="entry name" value="Beta-lactam-related"/>
</dbReference>
<evidence type="ECO:0000259" key="1">
    <source>
        <dbReference type="Pfam" id="PF00144"/>
    </source>
</evidence>
<name>A0A9N8HIR8_9STRA</name>
<dbReference type="EMBL" id="CAICTM010000638">
    <property type="protein sequence ID" value="CAB9514212.1"/>
    <property type="molecule type" value="Genomic_DNA"/>
</dbReference>
<proteinExistence type="predicted"/>